<evidence type="ECO:0000256" key="2">
    <source>
        <dbReference type="ARBA" id="ARBA00023125"/>
    </source>
</evidence>
<dbReference type="PROSITE" id="PS00041">
    <property type="entry name" value="HTH_ARAC_FAMILY_1"/>
    <property type="match status" value="1"/>
</dbReference>
<keyword evidence="3" id="KW-0804">Transcription</keyword>
<evidence type="ECO:0000313" key="6">
    <source>
        <dbReference type="EMBL" id="MBD2863857.1"/>
    </source>
</evidence>
<feature type="domain" description="HTH araC/xylS-type" evidence="5">
    <location>
        <begin position="650"/>
        <end position="748"/>
    </location>
</feature>
<keyword evidence="4" id="KW-0812">Transmembrane</keyword>
<keyword evidence="1" id="KW-0805">Transcription regulation</keyword>
<evidence type="ECO:0000256" key="4">
    <source>
        <dbReference type="SAM" id="Phobius"/>
    </source>
</evidence>
<keyword evidence="7" id="KW-1185">Reference proteome</keyword>
<dbReference type="InterPro" id="IPR020449">
    <property type="entry name" value="Tscrpt_reg_AraC-type_HTH"/>
</dbReference>
<dbReference type="PANTHER" id="PTHR43280:SF28">
    <property type="entry name" value="HTH-TYPE TRANSCRIPTIONAL ACTIVATOR RHAS"/>
    <property type="match status" value="1"/>
</dbReference>
<dbReference type="PANTHER" id="PTHR43280">
    <property type="entry name" value="ARAC-FAMILY TRANSCRIPTIONAL REGULATOR"/>
    <property type="match status" value="1"/>
</dbReference>
<proteinExistence type="predicted"/>
<evidence type="ECO:0000256" key="3">
    <source>
        <dbReference type="ARBA" id="ARBA00023163"/>
    </source>
</evidence>
<keyword evidence="2" id="KW-0238">DNA-binding</keyword>
<keyword evidence="4" id="KW-0472">Membrane</keyword>
<dbReference type="Gene3D" id="1.10.10.60">
    <property type="entry name" value="Homeodomain-like"/>
    <property type="match status" value="2"/>
</dbReference>
<reference evidence="6" key="1">
    <citation type="submission" date="2020-09" db="EMBL/GenBank/DDBJ databases">
        <title>A novel bacterium of genus Paenibacillus, isolated from South China Sea.</title>
        <authorList>
            <person name="Huang H."/>
            <person name="Mo K."/>
            <person name="Hu Y."/>
        </authorList>
    </citation>
    <scope>NUCLEOTIDE SEQUENCE</scope>
    <source>
        <strain evidence="6">IB182363</strain>
    </source>
</reference>
<dbReference type="GO" id="GO:0003700">
    <property type="term" value="F:DNA-binding transcription factor activity"/>
    <property type="evidence" value="ECO:0007669"/>
    <property type="project" value="InterPro"/>
</dbReference>
<dbReference type="AlphaFoldDB" id="A0A927CC44"/>
<dbReference type="PROSITE" id="PS01124">
    <property type="entry name" value="HTH_ARAC_FAMILY_2"/>
    <property type="match status" value="1"/>
</dbReference>
<evidence type="ECO:0000256" key="1">
    <source>
        <dbReference type="ARBA" id="ARBA00023015"/>
    </source>
</evidence>
<dbReference type="GO" id="GO:0043565">
    <property type="term" value="F:sequence-specific DNA binding"/>
    <property type="evidence" value="ECO:0007669"/>
    <property type="project" value="InterPro"/>
</dbReference>
<dbReference type="InterPro" id="IPR018062">
    <property type="entry name" value="HTH_AraC-typ_CS"/>
</dbReference>
<dbReference type="SUPFAM" id="SSF46689">
    <property type="entry name" value="Homeodomain-like"/>
    <property type="match status" value="2"/>
</dbReference>
<accession>A0A927CC44</accession>
<dbReference type="SMART" id="SM00342">
    <property type="entry name" value="HTH_ARAC"/>
    <property type="match status" value="1"/>
</dbReference>
<gene>
    <name evidence="6" type="ORF">IDH45_17860</name>
</gene>
<name>A0A927CC44_9BACL</name>
<dbReference type="Pfam" id="PF12833">
    <property type="entry name" value="HTH_18"/>
    <property type="match status" value="1"/>
</dbReference>
<feature type="transmembrane region" description="Helical" evidence="4">
    <location>
        <begin position="298"/>
        <end position="318"/>
    </location>
</feature>
<comment type="caution">
    <text evidence="6">The sequence shown here is derived from an EMBL/GenBank/DDBJ whole genome shotgun (WGS) entry which is preliminary data.</text>
</comment>
<dbReference type="InterPro" id="IPR018060">
    <property type="entry name" value="HTH_AraC"/>
</dbReference>
<dbReference type="PRINTS" id="PR00032">
    <property type="entry name" value="HTHARAC"/>
</dbReference>
<protein>
    <submittedName>
        <fullName evidence="6">Helix-turn-helix transcriptional regulator</fullName>
    </submittedName>
</protein>
<feature type="transmembrane region" description="Helical" evidence="4">
    <location>
        <begin position="20"/>
        <end position="43"/>
    </location>
</feature>
<dbReference type="Proteomes" id="UP000639396">
    <property type="component" value="Unassembled WGS sequence"/>
</dbReference>
<evidence type="ECO:0000259" key="5">
    <source>
        <dbReference type="PROSITE" id="PS01124"/>
    </source>
</evidence>
<dbReference type="InterPro" id="IPR009057">
    <property type="entry name" value="Homeodomain-like_sf"/>
</dbReference>
<dbReference type="RefSeq" id="WP_190929489.1">
    <property type="nucleotide sequence ID" value="NZ_JACXJA010000023.1"/>
</dbReference>
<sequence length="751" mass="85147">MLLRRLFGKKDSTASLFVKLLSSFMVIIGLLASFSFASNVFLLRHVQSEMVKTNQASLNKTVGDYENQIRSIKKFAMSLYLNETAKLMNGTLPERTDYGLLYRIHNELQTLLADSPLKIHNIVYMLHGNAIVVDKEGTRGFGEMFENYYGSAPYSSEFWLSELRKLSGFAIYPEAEFYMNAVGQRESRGAFIPILFQNPFYKQFSLLLLVDSTSMFRDYYGSGEGSLAIYDGSGQSVFASSSAARALSSPELAESSETGYKKLDGYYAYVQKGAETGFAYAGLVPTAHIESEIARLNWTLAAFLLVSISIGLVVSLLFTRRLNNPLRRILESIQQSNYSMPASSNIKEFDLLGGQLIDILKTNDEIRQDISQKNSLLKHYAYINRLKKIHPHSGDWKSLAEVDKPFILIGFHLLYRNAHLEEIGVDVRRSSYFVREMIHTLVSELFPDSLTFQIEQNLILTILFSVNDPSQTVPEALQRLKTVLDMDRHYYLATVTASPIQTDPASFNPTYEHILERVLTRGLGDDTQLLPYRVPPADPAAAEWDVKGLQTHLEADNEEELVRMGQRMLAALDKKGASLQQFASSVQTLSEQLTKLLPAAERQSFMNVVRSAEPDRCYTLESFERTIETCMRTACSACRRHRNGSDPVCDYVIQYVEKHYGEDLSLDIISDHLNMSASYLSTYFKDKTGTNFSEYVQSYRMNKAALLLETTELKILDIAQQVGYQSVNSFIRNFKRHTGFPPGEYRKKRLE</sequence>
<organism evidence="6 7">
    <name type="scientific">Paenibacillus oceani</name>
    <dbReference type="NCBI Taxonomy" id="2772510"/>
    <lineage>
        <taxon>Bacteria</taxon>
        <taxon>Bacillati</taxon>
        <taxon>Bacillota</taxon>
        <taxon>Bacilli</taxon>
        <taxon>Bacillales</taxon>
        <taxon>Paenibacillaceae</taxon>
        <taxon>Paenibacillus</taxon>
    </lineage>
</organism>
<evidence type="ECO:0000313" key="7">
    <source>
        <dbReference type="Proteomes" id="UP000639396"/>
    </source>
</evidence>
<keyword evidence="4" id="KW-1133">Transmembrane helix</keyword>
<dbReference type="EMBL" id="JACXJA010000023">
    <property type="protein sequence ID" value="MBD2863857.1"/>
    <property type="molecule type" value="Genomic_DNA"/>
</dbReference>